<accession>A0A246G7G2</accession>
<dbReference type="SUPFAM" id="SSF103088">
    <property type="entry name" value="OmpA-like"/>
    <property type="match status" value="1"/>
</dbReference>
<evidence type="ECO:0000313" key="4">
    <source>
        <dbReference type="Proteomes" id="UP000198034"/>
    </source>
</evidence>
<feature type="non-terminal residue" evidence="3">
    <location>
        <position position="1"/>
    </location>
</feature>
<dbReference type="CDD" id="cd07185">
    <property type="entry name" value="OmpA_C-like"/>
    <property type="match status" value="1"/>
</dbReference>
<organism evidence="3 4">
    <name type="scientific">Flavobacterium columnare</name>
    <dbReference type="NCBI Taxonomy" id="996"/>
    <lineage>
        <taxon>Bacteria</taxon>
        <taxon>Pseudomonadati</taxon>
        <taxon>Bacteroidota</taxon>
        <taxon>Flavobacteriia</taxon>
        <taxon>Flavobacteriales</taxon>
        <taxon>Flavobacteriaceae</taxon>
        <taxon>Flavobacterium</taxon>
    </lineage>
</organism>
<sequence>KSKQALQNVLNFLLEHPHSGIRLEGFACVIGKQNYNNGLSQRRSDAVKKFFLDGGLKADRILSIGKGEVNATDDKQGRDNIKYKDEFDYIHNRRVDVSFTFEGHNAQTIVYETIAPSSDKNILLEVKGFETKSCFKTKDKHTKKIKVTSPAYPAAKVQNGDKIQIPVHSTLEAWNLYPINYILPKYNAFKWEESANPYNVYVHSCRYFSNEQNSVILIKVFPDIKWDFHFFLNLTNDLSVKWQKLSPAKHKEMQSMAGNIGAEKRWKQTEIDFGVILEANWNKNNSGNYGSKANLTLKFEKRIKQFYSVFESLKDFSKGVTGKTKGAISKTRLGKIPFQIFIKPPNLCLGAEWQLARGKQKGIDTREIGTAMEFYFKADPIISLAINIDLLAGLVQVATAAVSGGTANLAAQNIFNEVRDWLEDEDHPINLKMYIDLEITGTISGESKLNLNTHSDENDGEINLKSVLKAELKAGIEVKGAMVILFAEAYISAEAKATGSASVTFGHGIFFNKKSDKREIYYQPQLLFDGLKVTGIIKAKVGLSIKKGIYNRDINKELVDYNFEKIIVEPFDVIQNIEKLTGINSKIYFKNE</sequence>
<proteinExistence type="predicted"/>
<dbReference type="EMBL" id="MTCY01000071">
    <property type="protein sequence ID" value="OWP74427.1"/>
    <property type="molecule type" value="Genomic_DNA"/>
</dbReference>
<keyword evidence="1" id="KW-0472">Membrane</keyword>
<evidence type="ECO:0000313" key="3">
    <source>
        <dbReference type="EMBL" id="OWP74427.1"/>
    </source>
</evidence>
<dbReference type="Gene3D" id="3.30.1330.60">
    <property type="entry name" value="OmpA-like domain"/>
    <property type="match status" value="1"/>
</dbReference>
<evidence type="ECO:0000256" key="1">
    <source>
        <dbReference type="PROSITE-ProRule" id="PRU00473"/>
    </source>
</evidence>
<comment type="caution">
    <text evidence="3">The sequence shown here is derived from an EMBL/GenBank/DDBJ whole genome shotgun (WGS) entry which is preliminary data.</text>
</comment>
<dbReference type="Proteomes" id="UP000198034">
    <property type="component" value="Unassembled WGS sequence"/>
</dbReference>
<dbReference type="AlphaFoldDB" id="A0A246G7G2"/>
<dbReference type="InterPro" id="IPR036737">
    <property type="entry name" value="OmpA-like_sf"/>
</dbReference>
<protein>
    <recommendedName>
        <fullName evidence="2">OmpA-like domain-containing protein</fullName>
    </recommendedName>
</protein>
<gene>
    <name evidence="3" type="ORF">BWK62_14330</name>
</gene>
<evidence type="ECO:0000259" key="2">
    <source>
        <dbReference type="PROSITE" id="PS51123"/>
    </source>
</evidence>
<dbReference type="Pfam" id="PF00691">
    <property type="entry name" value="OmpA"/>
    <property type="match status" value="1"/>
</dbReference>
<dbReference type="PROSITE" id="PS51123">
    <property type="entry name" value="OMPA_2"/>
    <property type="match status" value="1"/>
</dbReference>
<feature type="domain" description="OmpA-like" evidence="2">
    <location>
        <begin position="1"/>
        <end position="103"/>
    </location>
</feature>
<name>A0A246G7G2_9FLAO</name>
<dbReference type="GO" id="GO:0016020">
    <property type="term" value="C:membrane"/>
    <property type="evidence" value="ECO:0007669"/>
    <property type="project" value="UniProtKB-UniRule"/>
</dbReference>
<dbReference type="InterPro" id="IPR006665">
    <property type="entry name" value="OmpA-like"/>
</dbReference>
<reference evidence="3 4" key="1">
    <citation type="journal article" date="2017" name="Infect. Genet. Evol.">
        <title>Comparative genome analysis of fish pathogen Flavobacterium columnare reveals extensive sequence diversity within the species.</title>
        <authorList>
            <person name="Kayansamruaj P."/>
            <person name="Dong H.T."/>
            <person name="Hirono I."/>
            <person name="Kondo H."/>
            <person name="Senapin S."/>
            <person name="Rodkhum C."/>
        </authorList>
    </citation>
    <scope>NUCLEOTIDE SEQUENCE [LARGE SCALE GENOMIC DNA]</scope>
    <source>
        <strain evidence="3 4">1214</strain>
    </source>
</reference>